<proteinExistence type="predicted"/>
<evidence type="ECO:0000256" key="1">
    <source>
        <dbReference type="SAM" id="MobiDB-lite"/>
    </source>
</evidence>
<evidence type="ECO:0000313" key="3">
    <source>
        <dbReference type="Proteomes" id="UP001596445"/>
    </source>
</evidence>
<dbReference type="GeneID" id="76631503"/>
<dbReference type="RefSeq" id="WP_267162124.1">
    <property type="nucleotide sequence ID" value="NZ_CP112972.1"/>
</dbReference>
<name>A0ABD5W5C6_9EURY</name>
<evidence type="ECO:0000313" key="2">
    <source>
        <dbReference type="EMBL" id="MFC7059351.1"/>
    </source>
</evidence>
<protein>
    <submittedName>
        <fullName evidence="2">Uncharacterized protein</fullName>
    </submittedName>
</protein>
<accession>A0ABD5W5C6</accession>
<organism evidence="2 3">
    <name type="scientific">Halovenus salina</name>
    <dbReference type="NCBI Taxonomy" id="1510225"/>
    <lineage>
        <taxon>Archaea</taxon>
        <taxon>Methanobacteriati</taxon>
        <taxon>Methanobacteriota</taxon>
        <taxon>Stenosarchaea group</taxon>
        <taxon>Halobacteria</taxon>
        <taxon>Halobacteriales</taxon>
        <taxon>Haloarculaceae</taxon>
        <taxon>Halovenus</taxon>
    </lineage>
</organism>
<sequence>MCHGYSYRADDSEETEQESDPEFLNDEASADAELVTDGGDEDDE</sequence>
<keyword evidence="3" id="KW-1185">Reference proteome</keyword>
<gene>
    <name evidence="2" type="ORF">ACFQQG_15710</name>
</gene>
<dbReference type="AlphaFoldDB" id="A0ABD5W5C6"/>
<dbReference type="Proteomes" id="UP001596445">
    <property type="component" value="Unassembled WGS sequence"/>
</dbReference>
<comment type="caution">
    <text evidence="2">The sequence shown here is derived from an EMBL/GenBank/DDBJ whole genome shotgun (WGS) entry which is preliminary data.</text>
</comment>
<feature type="region of interest" description="Disordered" evidence="1">
    <location>
        <begin position="1"/>
        <end position="44"/>
    </location>
</feature>
<dbReference type="EMBL" id="JBHSZI010000001">
    <property type="protein sequence ID" value="MFC7059351.1"/>
    <property type="molecule type" value="Genomic_DNA"/>
</dbReference>
<reference evidence="2 3" key="1">
    <citation type="journal article" date="2019" name="Int. J. Syst. Evol. Microbiol.">
        <title>The Global Catalogue of Microorganisms (GCM) 10K type strain sequencing project: providing services to taxonomists for standard genome sequencing and annotation.</title>
        <authorList>
            <consortium name="The Broad Institute Genomics Platform"/>
            <consortium name="The Broad Institute Genome Sequencing Center for Infectious Disease"/>
            <person name="Wu L."/>
            <person name="Ma J."/>
        </authorList>
    </citation>
    <scope>NUCLEOTIDE SEQUENCE [LARGE SCALE GENOMIC DNA]</scope>
    <source>
        <strain evidence="2 3">JCM 30072</strain>
    </source>
</reference>
<feature type="compositionally biased region" description="Acidic residues" evidence="1">
    <location>
        <begin position="11"/>
        <end position="30"/>
    </location>
</feature>